<organism evidence="3">
    <name type="scientific">Desulfatirhabdium butyrativorans</name>
    <dbReference type="NCBI Taxonomy" id="340467"/>
    <lineage>
        <taxon>Bacteria</taxon>
        <taxon>Pseudomonadati</taxon>
        <taxon>Thermodesulfobacteriota</taxon>
        <taxon>Desulfobacteria</taxon>
        <taxon>Desulfobacterales</taxon>
        <taxon>Desulfatirhabdiaceae</taxon>
        <taxon>Desulfatirhabdium</taxon>
    </lineage>
</organism>
<dbReference type="InterPro" id="IPR007167">
    <property type="entry name" value="Fe-transptr_FeoA-like"/>
</dbReference>
<keyword evidence="1" id="KW-0408">Iron</keyword>
<proteinExistence type="predicted"/>
<dbReference type="SMART" id="SM00899">
    <property type="entry name" value="FeoA"/>
    <property type="match status" value="1"/>
</dbReference>
<dbReference type="AlphaFoldDB" id="A0A7C4RUG5"/>
<evidence type="ECO:0000256" key="1">
    <source>
        <dbReference type="ARBA" id="ARBA00023004"/>
    </source>
</evidence>
<reference evidence="3" key="1">
    <citation type="journal article" date="2020" name="mSystems">
        <title>Genome- and Community-Level Interaction Insights into Carbon Utilization and Element Cycling Functions of Hydrothermarchaeota in Hydrothermal Sediment.</title>
        <authorList>
            <person name="Zhou Z."/>
            <person name="Liu Y."/>
            <person name="Xu W."/>
            <person name="Pan J."/>
            <person name="Luo Z.H."/>
            <person name="Li M."/>
        </authorList>
    </citation>
    <scope>NUCLEOTIDE SEQUENCE [LARGE SCALE GENOMIC DNA]</scope>
    <source>
        <strain evidence="3">SpSt-477</strain>
    </source>
</reference>
<dbReference type="InterPro" id="IPR008988">
    <property type="entry name" value="Transcriptional_repressor_C"/>
</dbReference>
<dbReference type="InterPro" id="IPR038157">
    <property type="entry name" value="FeoA_core_dom"/>
</dbReference>
<protein>
    <submittedName>
        <fullName evidence="3">Ferrous iron transport protein A</fullName>
    </submittedName>
</protein>
<dbReference type="Pfam" id="PF04023">
    <property type="entry name" value="FeoA"/>
    <property type="match status" value="1"/>
</dbReference>
<sequence length="78" mass="8703">MSLLREGQSARVLRIGGSGAFRRRIFEMGIVKGAEIYVEKYAPLRDPIEIVVKGYHLSLRVEEAADITVELMTPEKAA</sequence>
<dbReference type="GO" id="GO:0046914">
    <property type="term" value="F:transition metal ion binding"/>
    <property type="evidence" value="ECO:0007669"/>
    <property type="project" value="InterPro"/>
</dbReference>
<dbReference type="PANTHER" id="PTHR42954:SF2">
    <property type="entry name" value="FE(2+) TRANSPORT PROTEIN A"/>
    <property type="match status" value="1"/>
</dbReference>
<gene>
    <name evidence="3" type="ORF">ENS29_16000</name>
</gene>
<accession>A0A7C4RUG5</accession>
<dbReference type="PANTHER" id="PTHR42954">
    <property type="entry name" value="FE(2+) TRANSPORT PROTEIN A"/>
    <property type="match status" value="1"/>
</dbReference>
<comment type="caution">
    <text evidence="3">The sequence shown here is derived from an EMBL/GenBank/DDBJ whole genome shotgun (WGS) entry which is preliminary data.</text>
</comment>
<dbReference type="Gene3D" id="2.30.30.90">
    <property type="match status" value="1"/>
</dbReference>
<name>A0A7C4RUG5_9BACT</name>
<evidence type="ECO:0000259" key="2">
    <source>
        <dbReference type="SMART" id="SM00899"/>
    </source>
</evidence>
<dbReference type="SUPFAM" id="SSF50037">
    <property type="entry name" value="C-terminal domain of transcriptional repressors"/>
    <property type="match status" value="1"/>
</dbReference>
<dbReference type="EMBL" id="DSUH01000368">
    <property type="protein sequence ID" value="HGU34327.1"/>
    <property type="molecule type" value="Genomic_DNA"/>
</dbReference>
<feature type="domain" description="Ferrous iron transporter FeoA-like" evidence="2">
    <location>
        <begin position="1"/>
        <end position="71"/>
    </location>
</feature>
<evidence type="ECO:0000313" key="3">
    <source>
        <dbReference type="EMBL" id="HGU34327.1"/>
    </source>
</evidence>
<dbReference type="InterPro" id="IPR052713">
    <property type="entry name" value="FeoA"/>
</dbReference>